<gene>
    <name evidence="1" type="ORF">dnl_05440</name>
</gene>
<protein>
    <submittedName>
        <fullName evidence="1">Uncharacterized protein</fullName>
    </submittedName>
</protein>
<reference evidence="1" key="1">
    <citation type="journal article" date="2021" name="Microb. Physiol.">
        <title>Proteogenomic Insights into the Physiology of Marine, Sulfate-Reducing, Filamentous Desulfonema limicola and Desulfonema magnum.</title>
        <authorList>
            <person name="Schnaars V."/>
            <person name="Wohlbrand L."/>
            <person name="Scheve S."/>
            <person name="Hinrichs C."/>
            <person name="Reinhardt R."/>
            <person name="Rabus R."/>
        </authorList>
    </citation>
    <scope>NUCLEOTIDE SEQUENCE</scope>
    <source>
        <strain evidence="1">5ac10</strain>
    </source>
</reference>
<proteinExistence type="predicted"/>
<evidence type="ECO:0000313" key="1">
    <source>
        <dbReference type="EMBL" id="QTA78323.1"/>
    </source>
</evidence>
<accession>A0A975B3X7</accession>
<dbReference type="EMBL" id="CP061799">
    <property type="protein sequence ID" value="QTA78323.1"/>
    <property type="molecule type" value="Genomic_DNA"/>
</dbReference>
<dbReference type="Proteomes" id="UP000663720">
    <property type="component" value="Chromosome"/>
</dbReference>
<organism evidence="1 2">
    <name type="scientific">Desulfonema limicola</name>
    <dbReference type="NCBI Taxonomy" id="45656"/>
    <lineage>
        <taxon>Bacteria</taxon>
        <taxon>Pseudomonadati</taxon>
        <taxon>Thermodesulfobacteriota</taxon>
        <taxon>Desulfobacteria</taxon>
        <taxon>Desulfobacterales</taxon>
        <taxon>Desulfococcaceae</taxon>
        <taxon>Desulfonema</taxon>
    </lineage>
</organism>
<name>A0A975B3X7_9BACT</name>
<sequence length="38" mass="4482">MCQGFCLKSNLVNCFFLIKGCIQMPYRRTDAFQMVDFL</sequence>
<evidence type="ECO:0000313" key="2">
    <source>
        <dbReference type="Proteomes" id="UP000663720"/>
    </source>
</evidence>
<dbReference type="AlphaFoldDB" id="A0A975B3X7"/>
<keyword evidence="2" id="KW-1185">Reference proteome</keyword>
<dbReference type="KEGG" id="dli:dnl_05440"/>